<feature type="compositionally biased region" description="Polar residues" evidence="1">
    <location>
        <begin position="161"/>
        <end position="180"/>
    </location>
</feature>
<comment type="caution">
    <text evidence="3">The sequence shown here is derived from an EMBL/GenBank/DDBJ whole genome shotgun (WGS) entry which is preliminary data.</text>
</comment>
<accession>A0AAW1D207</accession>
<protein>
    <submittedName>
        <fullName evidence="3">Uncharacterized protein</fullName>
    </submittedName>
</protein>
<proteinExistence type="predicted"/>
<evidence type="ECO:0000256" key="2">
    <source>
        <dbReference type="SAM" id="Phobius"/>
    </source>
</evidence>
<evidence type="ECO:0000313" key="4">
    <source>
        <dbReference type="Proteomes" id="UP001461498"/>
    </source>
</evidence>
<keyword evidence="2" id="KW-1133">Transmembrane helix</keyword>
<evidence type="ECO:0000313" key="3">
    <source>
        <dbReference type="EMBL" id="KAK9504736.1"/>
    </source>
</evidence>
<sequence>MGTEFGGVRAQLRLASTDILNAHYLPSTLLLQENNLHIPVSNLSTDGHIRDAFNTMQYHRSMMNEYLCHNYVAQQILDTMESNSIARLGKPALPNKSRVSDHLSNRHKVLLSDQGSSAYQQWLSRSKSLDGFYRDYGRIDDRDDEVELESGDVTGYAVHSGTGTSAGSSKPPSHSYPQNHYHSDLDTVGAGDSHHHGPLEEIPYSSGDVTGYGGGDEHYYYEAEEHSSGKGLQLKDLFDLALTALAFLAFGLFILNLIMMCITGGQGTVIIMQTSTMTTTSTGAAREPLPFSFVTKDGSSTRTRRNIHSEELLNDMAYRVMLSIDKLMKLNESTDECLEYSLCQNNRYSRELNGHARIWLPIWSFGVSWLAGFQQEDRVGLLKASVLGLGNADCSHTFPSCPHLKHY</sequence>
<feature type="transmembrane region" description="Helical" evidence="2">
    <location>
        <begin position="237"/>
        <end position="259"/>
    </location>
</feature>
<reference evidence="3 4" key="1">
    <citation type="submission" date="2022-12" db="EMBL/GenBank/DDBJ databases">
        <title>Chromosome-level genome assembly of true bugs.</title>
        <authorList>
            <person name="Ma L."/>
            <person name="Li H."/>
        </authorList>
    </citation>
    <scope>NUCLEOTIDE SEQUENCE [LARGE SCALE GENOMIC DNA]</scope>
    <source>
        <strain evidence="3">Lab_2022b</strain>
    </source>
</reference>
<name>A0AAW1D207_9HEMI</name>
<feature type="region of interest" description="Disordered" evidence="1">
    <location>
        <begin position="155"/>
        <end position="201"/>
    </location>
</feature>
<dbReference type="EMBL" id="JAPXFL010000007">
    <property type="protein sequence ID" value="KAK9504736.1"/>
    <property type="molecule type" value="Genomic_DNA"/>
</dbReference>
<keyword evidence="2" id="KW-0472">Membrane</keyword>
<keyword evidence="4" id="KW-1185">Reference proteome</keyword>
<gene>
    <name evidence="3" type="ORF">O3M35_011002</name>
</gene>
<dbReference type="AlphaFoldDB" id="A0AAW1D207"/>
<organism evidence="3 4">
    <name type="scientific">Rhynocoris fuscipes</name>
    <dbReference type="NCBI Taxonomy" id="488301"/>
    <lineage>
        <taxon>Eukaryota</taxon>
        <taxon>Metazoa</taxon>
        <taxon>Ecdysozoa</taxon>
        <taxon>Arthropoda</taxon>
        <taxon>Hexapoda</taxon>
        <taxon>Insecta</taxon>
        <taxon>Pterygota</taxon>
        <taxon>Neoptera</taxon>
        <taxon>Paraneoptera</taxon>
        <taxon>Hemiptera</taxon>
        <taxon>Heteroptera</taxon>
        <taxon>Panheteroptera</taxon>
        <taxon>Cimicomorpha</taxon>
        <taxon>Reduviidae</taxon>
        <taxon>Harpactorinae</taxon>
        <taxon>Harpactorini</taxon>
        <taxon>Rhynocoris</taxon>
    </lineage>
</organism>
<keyword evidence="2" id="KW-0812">Transmembrane</keyword>
<dbReference type="Proteomes" id="UP001461498">
    <property type="component" value="Unassembled WGS sequence"/>
</dbReference>
<evidence type="ECO:0000256" key="1">
    <source>
        <dbReference type="SAM" id="MobiDB-lite"/>
    </source>
</evidence>